<evidence type="ECO:0000256" key="5">
    <source>
        <dbReference type="ARBA" id="ARBA00022989"/>
    </source>
</evidence>
<accession>A0A379DCJ4</accession>
<evidence type="ECO:0000256" key="1">
    <source>
        <dbReference type="ARBA" id="ARBA00004141"/>
    </source>
</evidence>
<feature type="transmembrane region" description="Helical" evidence="7">
    <location>
        <begin position="201"/>
        <end position="223"/>
    </location>
</feature>
<dbReference type="Pfam" id="PF00860">
    <property type="entry name" value="Xan_ur_permease"/>
    <property type="match status" value="1"/>
</dbReference>
<organism evidence="8 9">
    <name type="scientific">Peptoniphilus indolicus</name>
    <dbReference type="NCBI Taxonomy" id="33030"/>
    <lineage>
        <taxon>Bacteria</taxon>
        <taxon>Bacillati</taxon>
        <taxon>Bacillota</taxon>
        <taxon>Tissierellia</taxon>
        <taxon>Tissierellales</taxon>
        <taxon>Peptoniphilaceae</taxon>
        <taxon>Peptoniphilus</taxon>
    </lineage>
</organism>
<name>A0A379DCJ4_9FIRM</name>
<evidence type="ECO:0000256" key="6">
    <source>
        <dbReference type="ARBA" id="ARBA00023136"/>
    </source>
</evidence>
<evidence type="ECO:0000313" key="9">
    <source>
        <dbReference type="Proteomes" id="UP000254777"/>
    </source>
</evidence>
<keyword evidence="5 7" id="KW-1133">Transmembrane helix</keyword>
<dbReference type="GO" id="GO:0042907">
    <property type="term" value="F:xanthine transmembrane transporter activity"/>
    <property type="evidence" value="ECO:0007669"/>
    <property type="project" value="TreeGrafter"/>
</dbReference>
<protein>
    <submittedName>
        <fullName evidence="8">Purine permease ygfU</fullName>
    </submittedName>
</protein>
<feature type="transmembrane region" description="Helical" evidence="7">
    <location>
        <begin position="88"/>
        <end position="107"/>
    </location>
</feature>
<dbReference type="NCBIfam" id="NF037981">
    <property type="entry name" value="NCS2_1"/>
    <property type="match status" value="1"/>
</dbReference>
<comment type="similarity">
    <text evidence="2">Belongs to the nucleobase:cation symporter-2 (NCS2) (TC 2.A.40) family.</text>
</comment>
<feature type="transmembrane region" description="Helical" evidence="7">
    <location>
        <begin position="352"/>
        <end position="373"/>
    </location>
</feature>
<dbReference type="RefSeq" id="WP_004820944.1">
    <property type="nucleotide sequence ID" value="NZ_UGTH01000001.1"/>
</dbReference>
<dbReference type="GO" id="GO:0005886">
    <property type="term" value="C:plasma membrane"/>
    <property type="evidence" value="ECO:0007669"/>
    <property type="project" value="TreeGrafter"/>
</dbReference>
<keyword evidence="3" id="KW-0813">Transport</keyword>
<dbReference type="PANTHER" id="PTHR42810:SF2">
    <property type="entry name" value="PURINE PERMEASE C1399.01C-RELATED"/>
    <property type="match status" value="1"/>
</dbReference>
<sequence>MIKNNNNSLFDLDGQPSFNRSFPIALQHLLAMIVGNSLPALVLANALKGTPHEIAPEQSIYIIQAGMFLAAIATMIQLYPVLKFGAKLPVIMGVSFSYIPILLQIGLKYGMPAVFGAEVVGGLVAIIVGMLIGKIRKFFPPIVSGTVVLTIGLSLYSVAIGYMAGGNGNPMYGSIYNWGVAILTLVVVLICNMYGKGIIKLAAILVGMLVGYIVSIILNLTIAPGFINFTNAQNAAWFTFPKILPMGIEFVPSALFVMSIMFIVNSVQAVGDLSSTTIGGLDREATDVEISGGITSMGLSSILGGFMGSLPTATYSQNVGIVSMTKVVARKVLVITAAMILIAGFIPKFGGVMMSIPQCVIGGATISVFAQITMNGMKLITSEELSVRNSTIVGLGIALGMGVNSVKPATELLEAAHPTIHMILTSSPVILATMVVFFLNIILPKKTIEEEQREREEIDKCN</sequence>
<feature type="transmembrane region" description="Helical" evidence="7">
    <location>
        <begin position="29"/>
        <end position="47"/>
    </location>
</feature>
<feature type="transmembrane region" description="Helical" evidence="7">
    <location>
        <begin position="328"/>
        <end position="346"/>
    </location>
</feature>
<feature type="transmembrane region" description="Helical" evidence="7">
    <location>
        <begin position="385"/>
        <end position="403"/>
    </location>
</feature>
<proteinExistence type="inferred from homology"/>
<gene>
    <name evidence="8" type="primary">ygfU</name>
    <name evidence="8" type="ORF">NCTC11088_01519</name>
</gene>
<dbReference type="EMBL" id="UGTH01000001">
    <property type="protein sequence ID" value="SUB75718.1"/>
    <property type="molecule type" value="Genomic_DNA"/>
</dbReference>
<keyword evidence="4 7" id="KW-0812">Transmembrane</keyword>
<feature type="transmembrane region" description="Helical" evidence="7">
    <location>
        <begin position="59"/>
        <end position="81"/>
    </location>
</feature>
<comment type="subcellular location">
    <subcellularLocation>
        <location evidence="1">Membrane</location>
        <topology evidence="1">Multi-pass membrane protein</topology>
    </subcellularLocation>
</comment>
<feature type="transmembrane region" description="Helical" evidence="7">
    <location>
        <begin position="139"/>
        <end position="163"/>
    </location>
</feature>
<feature type="transmembrane region" description="Helical" evidence="7">
    <location>
        <begin position="423"/>
        <end position="443"/>
    </location>
</feature>
<dbReference type="AlphaFoldDB" id="A0A379DCJ4"/>
<evidence type="ECO:0000256" key="7">
    <source>
        <dbReference type="SAM" id="Phobius"/>
    </source>
</evidence>
<dbReference type="PANTHER" id="PTHR42810">
    <property type="entry name" value="PURINE PERMEASE C1399.01C-RELATED"/>
    <property type="match status" value="1"/>
</dbReference>
<evidence type="ECO:0000256" key="2">
    <source>
        <dbReference type="ARBA" id="ARBA00008821"/>
    </source>
</evidence>
<feature type="transmembrane region" description="Helical" evidence="7">
    <location>
        <begin position="243"/>
        <end position="264"/>
    </location>
</feature>
<feature type="transmembrane region" description="Helical" evidence="7">
    <location>
        <begin position="175"/>
        <end position="194"/>
    </location>
</feature>
<reference evidence="8 9" key="1">
    <citation type="submission" date="2018-06" db="EMBL/GenBank/DDBJ databases">
        <authorList>
            <consortium name="Pathogen Informatics"/>
            <person name="Doyle S."/>
        </authorList>
    </citation>
    <scope>NUCLEOTIDE SEQUENCE [LARGE SCALE GENOMIC DNA]</scope>
    <source>
        <strain evidence="8 9">NCTC11088</strain>
    </source>
</reference>
<keyword evidence="6 7" id="KW-0472">Membrane</keyword>
<evidence type="ECO:0000313" key="8">
    <source>
        <dbReference type="EMBL" id="SUB75718.1"/>
    </source>
</evidence>
<dbReference type="Proteomes" id="UP000254777">
    <property type="component" value="Unassembled WGS sequence"/>
</dbReference>
<evidence type="ECO:0000256" key="4">
    <source>
        <dbReference type="ARBA" id="ARBA00022692"/>
    </source>
</evidence>
<feature type="transmembrane region" description="Helical" evidence="7">
    <location>
        <begin position="113"/>
        <end position="132"/>
    </location>
</feature>
<evidence type="ECO:0000256" key="3">
    <source>
        <dbReference type="ARBA" id="ARBA00022448"/>
    </source>
</evidence>
<dbReference type="InterPro" id="IPR006043">
    <property type="entry name" value="NCS2"/>
</dbReference>